<reference evidence="5" key="1">
    <citation type="submission" date="2017-04" db="EMBL/GenBank/DDBJ databases">
        <authorList>
            <person name="Varghese N."/>
            <person name="Submissions S."/>
        </authorList>
    </citation>
    <scope>NUCLEOTIDE SEQUENCE [LARGE SCALE GENOMIC DNA]</scope>
    <source>
        <strain evidence="5">VKM Ac-2121</strain>
    </source>
</reference>
<evidence type="ECO:0000256" key="2">
    <source>
        <dbReference type="SAM" id="Phobius"/>
    </source>
</evidence>
<accession>A0A1X7NZV7</accession>
<keyword evidence="2" id="KW-0472">Membrane</keyword>
<dbReference type="PANTHER" id="PTHR34473:SF2">
    <property type="entry name" value="UPF0699 TRANSMEMBRANE PROTEIN YDBT"/>
    <property type="match status" value="1"/>
</dbReference>
<dbReference type="InterPro" id="IPR005182">
    <property type="entry name" value="YdbS-like_PH"/>
</dbReference>
<evidence type="ECO:0000256" key="1">
    <source>
        <dbReference type="SAM" id="MobiDB-lite"/>
    </source>
</evidence>
<dbReference type="PIRSF" id="PIRSF026631">
    <property type="entry name" value="UCP026631"/>
    <property type="match status" value="1"/>
</dbReference>
<dbReference type="InterPro" id="IPR014529">
    <property type="entry name" value="UCP026631"/>
</dbReference>
<dbReference type="RefSeq" id="WP_085476673.1">
    <property type="nucleotide sequence ID" value="NZ_FXBM01000002.1"/>
</dbReference>
<proteinExistence type="predicted"/>
<dbReference type="OrthoDB" id="3190163at2"/>
<dbReference type="Proteomes" id="UP000193711">
    <property type="component" value="Unassembled WGS sequence"/>
</dbReference>
<keyword evidence="2" id="KW-1133">Transmembrane helix</keyword>
<keyword evidence="2" id="KW-0812">Transmembrane</keyword>
<protein>
    <submittedName>
        <fullName evidence="4">Putative membrane protein</fullName>
    </submittedName>
</protein>
<dbReference type="AlphaFoldDB" id="A0A1X7NZV7"/>
<feature type="transmembrane region" description="Helical" evidence="2">
    <location>
        <begin position="230"/>
        <end position="254"/>
    </location>
</feature>
<feature type="transmembrane region" description="Helical" evidence="2">
    <location>
        <begin position="260"/>
        <end position="277"/>
    </location>
</feature>
<feature type="region of interest" description="Disordered" evidence="1">
    <location>
        <begin position="515"/>
        <end position="541"/>
    </location>
</feature>
<evidence type="ECO:0000313" key="4">
    <source>
        <dbReference type="EMBL" id="SMH43803.1"/>
    </source>
</evidence>
<organism evidence="4 5">
    <name type="scientific">Rathayibacter oskolensis</name>
    <dbReference type="NCBI Taxonomy" id="1891671"/>
    <lineage>
        <taxon>Bacteria</taxon>
        <taxon>Bacillati</taxon>
        <taxon>Actinomycetota</taxon>
        <taxon>Actinomycetes</taxon>
        <taxon>Micrococcales</taxon>
        <taxon>Microbacteriaceae</taxon>
        <taxon>Rathayibacter</taxon>
    </lineage>
</organism>
<gene>
    <name evidence="4" type="ORF">SAMN06295885_2235</name>
</gene>
<feature type="domain" description="YdbS-like PH" evidence="3">
    <location>
        <begin position="100"/>
        <end position="176"/>
    </location>
</feature>
<keyword evidence="5" id="KW-1185">Reference proteome</keyword>
<dbReference type="EMBL" id="FXBM01000002">
    <property type="protein sequence ID" value="SMH43803.1"/>
    <property type="molecule type" value="Genomic_DNA"/>
</dbReference>
<dbReference type="STRING" id="1891671.SAMN06295885_2235"/>
<evidence type="ECO:0000313" key="5">
    <source>
        <dbReference type="Proteomes" id="UP000193711"/>
    </source>
</evidence>
<feature type="domain" description="YdbS-like PH" evidence="3">
    <location>
        <begin position="410"/>
        <end position="486"/>
    </location>
</feature>
<feature type="transmembrane region" description="Helical" evidence="2">
    <location>
        <begin position="77"/>
        <end position="98"/>
    </location>
</feature>
<name>A0A1X7NZV7_9MICO</name>
<dbReference type="PANTHER" id="PTHR34473">
    <property type="entry name" value="UPF0699 TRANSMEMBRANE PROTEIN YDBS"/>
    <property type="match status" value="1"/>
</dbReference>
<sequence length="541" mass="57817">MTGIPAAPVRGIETDLADGEWHRLHPATPVLKGGIGLLVVLGIVVTNLRERLVELFLPGYGGYESGDPVDELLRRGLVGWALLAVAVGLAVAVFAFWLSWRMHTFRITDEVVEVRSGVLFRTNRRARLDRIQGIAVQRPLFARLFGAAKLEVSVAGQDANVQLSYLGSRLVDALRRDILRLASGVREREAVAAGQAPSGGFLARRIEEFGDQDDEGAPPESVVSIPPGRLLGSLVFSGFTVFLAVSIVAVTLVAVYGSPFVLFAILPGLIGSGSYYVRQFVRSLRYSIAGTPDGVRVGYGVLSTSSDTLPPGRIHAVEITQPLLWRPFGWWQVKIDRAGQAASRGANGEPNTTILPVGDLAAVERVLGLLLPGAAEGAEATPVGDALRLRDAPGFTRAPRAAAWLRPFSWRRTGYRLTDDVAILRSGAVWRRVAVVPLARMQSIGVQQGPLQRLLGLASARVHTVTGPVTPMVPVISTSDGLAFFDELARAGVLAAGRDESHLWGRRAASAPVPGSWPAPLARTAWPAPTGRPEPEGPAHA</sequence>
<feature type="domain" description="YdbS-like PH" evidence="3">
    <location>
        <begin position="282"/>
        <end position="359"/>
    </location>
</feature>
<dbReference type="Pfam" id="PF03703">
    <property type="entry name" value="bPH_2"/>
    <property type="match status" value="3"/>
</dbReference>
<evidence type="ECO:0000259" key="3">
    <source>
        <dbReference type="Pfam" id="PF03703"/>
    </source>
</evidence>